<evidence type="ECO:0000256" key="1">
    <source>
        <dbReference type="ARBA" id="ARBA00004245"/>
    </source>
</evidence>
<dbReference type="SUPFAM" id="SSF55753">
    <property type="entry name" value="Actin depolymerizing proteins"/>
    <property type="match status" value="2"/>
</dbReference>
<dbReference type="InterPro" id="IPR028458">
    <property type="entry name" value="Twinfilin"/>
</dbReference>
<evidence type="ECO:0000256" key="8">
    <source>
        <dbReference type="SAM" id="MobiDB-lite"/>
    </source>
</evidence>
<dbReference type="PANTHER" id="PTHR13759">
    <property type="entry name" value="TWINFILIN"/>
    <property type="match status" value="1"/>
</dbReference>
<dbReference type="GO" id="GO:0051016">
    <property type="term" value="P:barbed-end actin filament capping"/>
    <property type="evidence" value="ECO:0007669"/>
    <property type="project" value="TreeGrafter"/>
</dbReference>
<evidence type="ECO:0000256" key="4">
    <source>
        <dbReference type="ARBA" id="ARBA00022737"/>
    </source>
</evidence>
<dbReference type="InterPro" id="IPR002108">
    <property type="entry name" value="ADF-H"/>
</dbReference>
<evidence type="ECO:0000256" key="5">
    <source>
        <dbReference type="ARBA" id="ARBA00023203"/>
    </source>
</evidence>
<dbReference type="EMBL" id="AZIL01000274">
    <property type="protein sequence ID" value="EWM28758.1"/>
    <property type="molecule type" value="Genomic_DNA"/>
</dbReference>
<dbReference type="PROSITE" id="PS51263">
    <property type="entry name" value="ADF_H"/>
    <property type="match status" value="1"/>
</dbReference>
<dbReference type="SMART" id="SM00102">
    <property type="entry name" value="ADF"/>
    <property type="match status" value="1"/>
</dbReference>
<dbReference type="Proteomes" id="UP000019335">
    <property type="component" value="Chromosome 4"/>
</dbReference>
<organism evidence="10 11">
    <name type="scientific">Nannochloropsis gaditana</name>
    <dbReference type="NCBI Taxonomy" id="72520"/>
    <lineage>
        <taxon>Eukaryota</taxon>
        <taxon>Sar</taxon>
        <taxon>Stramenopiles</taxon>
        <taxon>Ochrophyta</taxon>
        <taxon>Eustigmatophyceae</taxon>
        <taxon>Eustigmatales</taxon>
        <taxon>Monodopsidaceae</taxon>
        <taxon>Nannochloropsis</taxon>
    </lineage>
</organism>
<evidence type="ECO:0000256" key="6">
    <source>
        <dbReference type="ARBA" id="ARBA00023212"/>
    </source>
</evidence>
<name>W7TZ32_9STRA</name>
<dbReference type="GO" id="GO:0051015">
    <property type="term" value="F:actin filament binding"/>
    <property type="evidence" value="ECO:0007669"/>
    <property type="project" value="TreeGrafter"/>
</dbReference>
<evidence type="ECO:0000256" key="7">
    <source>
        <dbReference type="ARBA" id="ARBA00038532"/>
    </source>
</evidence>
<comment type="similarity">
    <text evidence="2">Belongs to the actin-binding proteins ADF family. Twinfilin subfamily.</text>
</comment>
<proteinExistence type="inferred from homology"/>
<dbReference type="PANTHER" id="PTHR13759:SF1">
    <property type="entry name" value="TWINFILIN"/>
    <property type="match status" value="1"/>
</dbReference>
<dbReference type="OrthoDB" id="10006997at2759"/>
<protein>
    <submittedName>
        <fullName evidence="10">Twinfilin-like protein</fullName>
    </submittedName>
</protein>
<dbReference type="GO" id="GO:0005737">
    <property type="term" value="C:cytoplasm"/>
    <property type="evidence" value="ECO:0007669"/>
    <property type="project" value="TreeGrafter"/>
</dbReference>
<dbReference type="GO" id="GO:0003785">
    <property type="term" value="F:actin monomer binding"/>
    <property type="evidence" value="ECO:0007669"/>
    <property type="project" value="TreeGrafter"/>
</dbReference>
<keyword evidence="6" id="KW-0206">Cytoskeleton</keyword>
<keyword evidence="5" id="KW-0009">Actin-binding</keyword>
<keyword evidence="3" id="KW-0963">Cytoplasm</keyword>
<keyword evidence="4" id="KW-0677">Repeat</keyword>
<accession>W7TZ32</accession>
<keyword evidence="11" id="KW-1185">Reference proteome</keyword>
<dbReference type="AlphaFoldDB" id="W7TZ32"/>
<comment type="caution">
    <text evidence="10">The sequence shown here is derived from an EMBL/GenBank/DDBJ whole genome shotgun (WGS) entry which is preliminary data.</text>
</comment>
<dbReference type="GO" id="GO:0030042">
    <property type="term" value="P:actin filament depolymerization"/>
    <property type="evidence" value="ECO:0007669"/>
    <property type="project" value="TreeGrafter"/>
</dbReference>
<evidence type="ECO:0000313" key="10">
    <source>
        <dbReference type="EMBL" id="EWM28758.1"/>
    </source>
</evidence>
<evidence type="ECO:0000313" key="11">
    <source>
        <dbReference type="Proteomes" id="UP000019335"/>
    </source>
</evidence>
<dbReference type="GO" id="GO:0005884">
    <property type="term" value="C:actin filament"/>
    <property type="evidence" value="ECO:0007669"/>
    <property type="project" value="TreeGrafter"/>
</dbReference>
<evidence type="ECO:0000256" key="3">
    <source>
        <dbReference type="ARBA" id="ARBA00022490"/>
    </source>
</evidence>
<feature type="compositionally biased region" description="Polar residues" evidence="8">
    <location>
        <begin position="359"/>
        <end position="368"/>
    </location>
</feature>
<feature type="region of interest" description="Disordered" evidence="8">
    <location>
        <begin position="343"/>
        <end position="368"/>
    </location>
</feature>
<sequence length="368" mass="41100">MRAHLSVSDGLLAACQPLHTVTSTRLLHIKIEAECLVLAEPPIKKIGSEEDDFQHLVVERLMQAPNTAALLLIAMDDHPPVLIKYLPLTCPVREKMLYSSSVADLRRGLAIHFSLFETHELEDMSFLNLTGTLACWRATERGNAIATAPIDDGVESPLLSTSLYGELAPTERAVARNVGVRLHGMSHVPFTMRSDVREALVRVLETRKPENWMELALKEEKIIVIAVRTVPFERDMERQDDNLQESAVHLSSLLPLDEPRFLVFTQQDSQHVFVFYCPQTASIKQKFTFSAAKSTLIEALGGYNIFDRIVEATDPNVTIQSLMSCSRGCKECVDHSDVLHHPLLTETRPRGPKRPSARSILSETGFAT</sequence>
<evidence type="ECO:0000256" key="2">
    <source>
        <dbReference type="ARBA" id="ARBA00009557"/>
    </source>
</evidence>
<feature type="domain" description="ADF-H" evidence="9">
    <location>
        <begin position="187"/>
        <end position="327"/>
    </location>
</feature>
<reference evidence="10 11" key="1">
    <citation type="journal article" date="2014" name="Mol. Plant">
        <title>Chromosome Scale Genome Assembly and Transcriptome Profiling of Nannochloropsis gaditana in Nitrogen Depletion.</title>
        <authorList>
            <person name="Corteggiani Carpinelli E."/>
            <person name="Telatin A."/>
            <person name="Vitulo N."/>
            <person name="Forcato C."/>
            <person name="D'Angelo M."/>
            <person name="Schiavon R."/>
            <person name="Vezzi A."/>
            <person name="Giacometti G.M."/>
            <person name="Morosinotto T."/>
            <person name="Valle G."/>
        </authorList>
    </citation>
    <scope>NUCLEOTIDE SEQUENCE [LARGE SCALE GENOMIC DNA]</scope>
    <source>
        <strain evidence="10 11">B-31</strain>
    </source>
</reference>
<comment type="subunit">
    <text evidence="7">Interacts with G-actin; ADP-actin form.</text>
</comment>
<dbReference type="Gene3D" id="3.40.20.10">
    <property type="entry name" value="Severin"/>
    <property type="match status" value="2"/>
</dbReference>
<evidence type="ECO:0000259" key="9">
    <source>
        <dbReference type="PROSITE" id="PS51263"/>
    </source>
</evidence>
<gene>
    <name evidence="10" type="ORF">Naga_100002g31</name>
</gene>
<dbReference type="InterPro" id="IPR029006">
    <property type="entry name" value="ADF-H/Gelsolin-like_dom_sf"/>
</dbReference>
<comment type="subcellular location">
    <subcellularLocation>
        <location evidence="1">Cytoplasm</location>
        <location evidence="1">Cytoskeleton</location>
    </subcellularLocation>
</comment>
<dbReference type="Pfam" id="PF00241">
    <property type="entry name" value="Cofilin_ADF"/>
    <property type="match status" value="2"/>
</dbReference>